<keyword evidence="7" id="KW-0547">Nucleotide-binding</keyword>
<dbReference type="Pfam" id="PF02518">
    <property type="entry name" value="HATPase_c"/>
    <property type="match status" value="1"/>
</dbReference>
<evidence type="ECO:0000256" key="6">
    <source>
        <dbReference type="ARBA" id="ARBA00022679"/>
    </source>
</evidence>
<feature type="domain" description="HAMP" evidence="12">
    <location>
        <begin position="253"/>
        <end position="306"/>
    </location>
</feature>
<dbReference type="InterPro" id="IPR004358">
    <property type="entry name" value="Sig_transdc_His_kin-like_C"/>
</dbReference>
<dbReference type="SUPFAM" id="SSF55874">
    <property type="entry name" value="ATPase domain of HSP90 chaperone/DNA topoisomerase II/histidine kinase"/>
    <property type="match status" value="1"/>
</dbReference>
<dbReference type="InterPro" id="IPR050980">
    <property type="entry name" value="2C_sensor_his_kinase"/>
</dbReference>
<dbReference type="PANTHER" id="PTHR44936:SF10">
    <property type="entry name" value="SENSOR PROTEIN RSTB"/>
    <property type="match status" value="1"/>
</dbReference>
<keyword evidence="9" id="KW-0067">ATP-binding</keyword>
<keyword evidence="10" id="KW-0812">Transmembrane</keyword>
<evidence type="ECO:0000256" key="3">
    <source>
        <dbReference type="ARBA" id="ARBA00012438"/>
    </source>
</evidence>
<accession>A0A397PM69</accession>
<keyword evidence="14" id="KW-1185">Reference proteome</keyword>
<evidence type="ECO:0000256" key="7">
    <source>
        <dbReference type="ARBA" id="ARBA00022741"/>
    </source>
</evidence>
<dbReference type="InterPro" id="IPR003660">
    <property type="entry name" value="HAMP_dom"/>
</dbReference>
<dbReference type="GO" id="GO:0005524">
    <property type="term" value="F:ATP binding"/>
    <property type="evidence" value="ECO:0007669"/>
    <property type="project" value="UniProtKB-KW"/>
</dbReference>
<dbReference type="EMBL" id="QXDC01000002">
    <property type="protein sequence ID" value="RIA46801.1"/>
    <property type="molecule type" value="Genomic_DNA"/>
</dbReference>
<feature type="transmembrane region" description="Helical" evidence="10">
    <location>
        <begin position="233"/>
        <end position="251"/>
    </location>
</feature>
<dbReference type="InterPro" id="IPR003594">
    <property type="entry name" value="HATPase_dom"/>
</dbReference>
<dbReference type="PROSITE" id="PS50109">
    <property type="entry name" value="HIS_KIN"/>
    <property type="match status" value="1"/>
</dbReference>
<keyword evidence="5" id="KW-0597">Phosphoprotein</keyword>
<organism evidence="13 14">
    <name type="scientific">Hephaestia caeni</name>
    <dbReference type="NCBI Taxonomy" id="645617"/>
    <lineage>
        <taxon>Bacteria</taxon>
        <taxon>Pseudomonadati</taxon>
        <taxon>Pseudomonadota</taxon>
        <taxon>Alphaproteobacteria</taxon>
        <taxon>Sphingomonadales</taxon>
        <taxon>Sphingomonadaceae</taxon>
        <taxon>Hephaestia</taxon>
    </lineage>
</organism>
<evidence type="ECO:0000256" key="5">
    <source>
        <dbReference type="ARBA" id="ARBA00022553"/>
    </source>
</evidence>
<dbReference type="AlphaFoldDB" id="A0A397PM69"/>
<dbReference type="CDD" id="cd00082">
    <property type="entry name" value="HisKA"/>
    <property type="match status" value="1"/>
</dbReference>
<sequence length="522" mass="55047">MIRTAKEWVKRRWPRLRLRLRTILFASLFFVAALPGVGAVFLRVYENTLVRQTEAELVAQGAALAATAEAIWPGAPPLDVPPRDALTPEPPRIDLNATPILPERPTPSPAPPPEADAIAAGRLLAPIVGHTRQTTLAAIVLLDRNGVVVDGDGGSLAALPEVHTALAGQPETVLRRNAGYRAVYRFEWLSRAAAIRVHHARPIVVDGKVVGVLLLSRSARALFKGLYEDRGKIAIGIGAILIVLIVLSGVLSRGIARPIEALGAATRSVAAGRGRVPEPPPTAAIEIQGLYRDFAAMAEAIERRSRYLRDFAHAMSHEFKTPLSGIRGAIELLEDHDAAMSPDERRRFLANADADARRLANLVSRLLDLARADMMRGDGGRLDAPAALLARIADGATRPGFAVTLDTAPALPGIAAAPATIEAVLVTLLDNSRQAGATQATIAATTADSLVLLRVEDNGPGIPPADAERLFTPFFTSRRAEGGTGLGLAIARSLLDAVGGTIALAASDRGAAFVIGLPVADG</sequence>
<dbReference type="SUPFAM" id="SSF47384">
    <property type="entry name" value="Homodimeric domain of signal transducing histidine kinase"/>
    <property type="match status" value="1"/>
</dbReference>
<keyword evidence="4" id="KW-1003">Cell membrane</keyword>
<reference evidence="13 14" key="1">
    <citation type="submission" date="2018-08" db="EMBL/GenBank/DDBJ databases">
        <title>Genomic Encyclopedia of Type Strains, Phase IV (KMG-IV): sequencing the most valuable type-strain genomes for metagenomic binning, comparative biology and taxonomic classification.</title>
        <authorList>
            <person name="Goeker M."/>
        </authorList>
    </citation>
    <scope>NUCLEOTIDE SEQUENCE [LARGE SCALE GENOMIC DNA]</scope>
    <source>
        <strain evidence="13 14">DSM 25527</strain>
    </source>
</reference>
<dbReference type="Gene3D" id="6.10.340.10">
    <property type="match status" value="1"/>
</dbReference>
<evidence type="ECO:0000256" key="9">
    <source>
        <dbReference type="ARBA" id="ARBA00022840"/>
    </source>
</evidence>
<dbReference type="RefSeq" id="WP_119034857.1">
    <property type="nucleotide sequence ID" value="NZ_QXDC01000002.1"/>
</dbReference>
<dbReference type="Proteomes" id="UP000266568">
    <property type="component" value="Unassembled WGS sequence"/>
</dbReference>
<comment type="subcellular location">
    <subcellularLocation>
        <location evidence="2">Cell membrane</location>
        <topology evidence="2">Multi-pass membrane protein</topology>
    </subcellularLocation>
</comment>
<dbReference type="SMART" id="SM00388">
    <property type="entry name" value="HisKA"/>
    <property type="match status" value="1"/>
</dbReference>
<evidence type="ECO:0000256" key="2">
    <source>
        <dbReference type="ARBA" id="ARBA00004651"/>
    </source>
</evidence>
<evidence type="ECO:0000259" key="12">
    <source>
        <dbReference type="PROSITE" id="PS50885"/>
    </source>
</evidence>
<dbReference type="PROSITE" id="PS50885">
    <property type="entry name" value="HAMP"/>
    <property type="match status" value="1"/>
</dbReference>
<evidence type="ECO:0000256" key="10">
    <source>
        <dbReference type="SAM" id="Phobius"/>
    </source>
</evidence>
<dbReference type="EC" id="2.7.13.3" evidence="3"/>
<dbReference type="GO" id="GO:0000155">
    <property type="term" value="F:phosphorelay sensor kinase activity"/>
    <property type="evidence" value="ECO:0007669"/>
    <property type="project" value="InterPro"/>
</dbReference>
<dbReference type="InterPro" id="IPR003661">
    <property type="entry name" value="HisK_dim/P_dom"/>
</dbReference>
<dbReference type="CDD" id="cd00075">
    <property type="entry name" value="HATPase"/>
    <property type="match status" value="1"/>
</dbReference>
<gene>
    <name evidence="13" type="ORF">DFR49_1361</name>
</gene>
<keyword evidence="8 13" id="KW-0418">Kinase</keyword>
<dbReference type="InterPro" id="IPR036890">
    <property type="entry name" value="HATPase_C_sf"/>
</dbReference>
<evidence type="ECO:0000313" key="14">
    <source>
        <dbReference type="Proteomes" id="UP000266568"/>
    </source>
</evidence>
<dbReference type="InterPro" id="IPR005467">
    <property type="entry name" value="His_kinase_dom"/>
</dbReference>
<evidence type="ECO:0000313" key="13">
    <source>
        <dbReference type="EMBL" id="RIA46801.1"/>
    </source>
</evidence>
<comment type="catalytic activity">
    <reaction evidence="1">
        <text>ATP + protein L-histidine = ADP + protein N-phospho-L-histidine.</text>
        <dbReference type="EC" id="2.7.13.3"/>
    </reaction>
</comment>
<evidence type="ECO:0000259" key="11">
    <source>
        <dbReference type="PROSITE" id="PS50109"/>
    </source>
</evidence>
<keyword evidence="6" id="KW-0808">Transferase</keyword>
<dbReference type="OrthoDB" id="9815202at2"/>
<dbReference type="PRINTS" id="PR00344">
    <property type="entry name" value="BCTRLSENSOR"/>
</dbReference>
<dbReference type="InterPro" id="IPR036097">
    <property type="entry name" value="HisK_dim/P_sf"/>
</dbReference>
<name>A0A397PM69_9SPHN</name>
<evidence type="ECO:0000256" key="1">
    <source>
        <dbReference type="ARBA" id="ARBA00000085"/>
    </source>
</evidence>
<dbReference type="Pfam" id="PF00512">
    <property type="entry name" value="HisKA"/>
    <property type="match status" value="1"/>
</dbReference>
<dbReference type="GO" id="GO:0005886">
    <property type="term" value="C:plasma membrane"/>
    <property type="evidence" value="ECO:0007669"/>
    <property type="project" value="UniProtKB-SubCell"/>
</dbReference>
<dbReference type="Gene3D" id="3.30.565.10">
    <property type="entry name" value="Histidine kinase-like ATPase, C-terminal domain"/>
    <property type="match status" value="1"/>
</dbReference>
<dbReference type="SMART" id="SM00387">
    <property type="entry name" value="HATPase_c"/>
    <property type="match status" value="1"/>
</dbReference>
<protein>
    <recommendedName>
        <fullName evidence="3">histidine kinase</fullName>
        <ecNumber evidence="3">2.7.13.3</ecNumber>
    </recommendedName>
</protein>
<keyword evidence="10" id="KW-0472">Membrane</keyword>
<dbReference type="PANTHER" id="PTHR44936">
    <property type="entry name" value="SENSOR PROTEIN CREC"/>
    <property type="match status" value="1"/>
</dbReference>
<feature type="domain" description="Histidine kinase" evidence="11">
    <location>
        <begin position="314"/>
        <end position="521"/>
    </location>
</feature>
<comment type="caution">
    <text evidence="13">The sequence shown here is derived from an EMBL/GenBank/DDBJ whole genome shotgun (WGS) entry which is preliminary data.</text>
</comment>
<proteinExistence type="predicted"/>
<evidence type="ECO:0000256" key="8">
    <source>
        <dbReference type="ARBA" id="ARBA00022777"/>
    </source>
</evidence>
<evidence type="ECO:0000256" key="4">
    <source>
        <dbReference type="ARBA" id="ARBA00022475"/>
    </source>
</evidence>
<dbReference type="Gene3D" id="1.10.287.130">
    <property type="match status" value="1"/>
</dbReference>
<keyword evidence="10" id="KW-1133">Transmembrane helix</keyword>